<evidence type="ECO:0000256" key="2">
    <source>
        <dbReference type="SAM" id="SignalP"/>
    </source>
</evidence>
<gene>
    <name evidence="3" type="ORF">K7X08_010265</name>
</gene>
<sequence length="245" mass="27215">MYLNSLLGIIHRPASRLLVLIRLLWGADGDDDEGQAQEIQRDCIEKGEGKNLQMSTFDEQKISFGGLEIIPHTIETLAFYRMVFLDNALEEYCAVLVLELYAAYEAMINKVKKSSQRIQQNKTFKEVEVRGFKVDISSAARDSPVVTPEDTRGKGKRDEGDELSDEAIERNRARVQSIEKKILQLAVWKSLVENYPTLIPREIVGASSSSVSVGATLPLPLPLLVPKLVGTNVVVDVDVDTIDAS</sequence>
<dbReference type="AlphaFoldDB" id="A0A9Q1RU98"/>
<dbReference type="Proteomes" id="UP001152561">
    <property type="component" value="Unassembled WGS sequence"/>
</dbReference>
<protein>
    <submittedName>
        <fullName evidence="3">Uncharacterized protein</fullName>
    </submittedName>
</protein>
<feature type="compositionally biased region" description="Basic and acidic residues" evidence="1">
    <location>
        <begin position="149"/>
        <end position="159"/>
    </location>
</feature>
<reference evidence="4" key="1">
    <citation type="journal article" date="2023" name="Proc. Natl. Acad. Sci. U.S.A.">
        <title>Genomic and structural basis for evolution of tropane alkaloid biosynthesis.</title>
        <authorList>
            <person name="Wanga Y.-J."/>
            <person name="Taina T."/>
            <person name="Yua J.-Y."/>
            <person name="Lia J."/>
            <person name="Xua B."/>
            <person name="Chenc J."/>
            <person name="D'Auriad J.C."/>
            <person name="Huanga J.-P."/>
            <person name="Huanga S.-X."/>
        </authorList>
    </citation>
    <scope>NUCLEOTIDE SEQUENCE [LARGE SCALE GENOMIC DNA]</scope>
    <source>
        <strain evidence="4">cv. KIB-2019</strain>
    </source>
</reference>
<comment type="caution">
    <text evidence="3">The sequence shown here is derived from an EMBL/GenBank/DDBJ whole genome shotgun (WGS) entry which is preliminary data.</text>
</comment>
<evidence type="ECO:0000313" key="3">
    <source>
        <dbReference type="EMBL" id="KAJ8573754.1"/>
    </source>
</evidence>
<organism evidence="3 4">
    <name type="scientific">Anisodus acutangulus</name>
    <dbReference type="NCBI Taxonomy" id="402998"/>
    <lineage>
        <taxon>Eukaryota</taxon>
        <taxon>Viridiplantae</taxon>
        <taxon>Streptophyta</taxon>
        <taxon>Embryophyta</taxon>
        <taxon>Tracheophyta</taxon>
        <taxon>Spermatophyta</taxon>
        <taxon>Magnoliopsida</taxon>
        <taxon>eudicotyledons</taxon>
        <taxon>Gunneridae</taxon>
        <taxon>Pentapetalae</taxon>
        <taxon>asterids</taxon>
        <taxon>lamiids</taxon>
        <taxon>Solanales</taxon>
        <taxon>Solanaceae</taxon>
        <taxon>Solanoideae</taxon>
        <taxon>Hyoscyameae</taxon>
        <taxon>Anisodus</taxon>
    </lineage>
</organism>
<evidence type="ECO:0000313" key="4">
    <source>
        <dbReference type="Proteomes" id="UP001152561"/>
    </source>
</evidence>
<accession>A0A9Q1RU98</accession>
<proteinExistence type="predicted"/>
<feature type="signal peptide" evidence="2">
    <location>
        <begin position="1"/>
        <end position="29"/>
    </location>
</feature>
<keyword evidence="2" id="KW-0732">Signal</keyword>
<feature type="region of interest" description="Disordered" evidence="1">
    <location>
        <begin position="141"/>
        <end position="164"/>
    </location>
</feature>
<evidence type="ECO:0000256" key="1">
    <source>
        <dbReference type="SAM" id="MobiDB-lite"/>
    </source>
</evidence>
<name>A0A9Q1RU98_9SOLA</name>
<keyword evidence="4" id="KW-1185">Reference proteome</keyword>
<dbReference type="EMBL" id="JAJAGQ010000001">
    <property type="protein sequence ID" value="KAJ8573754.1"/>
    <property type="molecule type" value="Genomic_DNA"/>
</dbReference>
<feature type="chain" id="PRO_5040425556" evidence="2">
    <location>
        <begin position="30"/>
        <end position="245"/>
    </location>
</feature>